<dbReference type="GO" id="GO:0005886">
    <property type="term" value="C:plasma membrane"/>
    <property type="evidence" value="ECO:0007669"/>
    <property type="project" value="TreeGrafter"/>
</dbReference>
<keyword evidence="4" id="KW-1185">Reference proteome</keyword>
<dbReference type="Gene3D" id="3.40.50.620">
    <property type="entry name" value="HUPs"/>
    <property type="match status" value="1"/>
</dbReference>
<dbReference type="PANTHER" id="PTHR30336:SF4">
    <property type="entry name" value="ENVELOPE BIOGENESIS FACTOR ELYC"/>
    <property type="match status" value="1"/>
</dbReference>
<name>A0A840MXH0_9PROT</name>
<keyword evidence="1" id="KW-0812">Transmembrane</keyword>
<gene>
    <name evidence="3" type="ORF">HNQ59_003159</name>
</gene>
<dbReference type="InterPro" id="IPR003848">
    <property type="entry name" value="DUF218"/>
</dbReference>
<dbReference type="GO" id="GO:0043164">
    <property type="term" value="P:Gram-negative-bacterium-type cell wall biogenesis"/>
    <property type="evidence" value="ECO:0007669"/>
    <property type="project" value="TreeGrafter"/>
</dbReference>
<dbReference type="Pfam" id="PF02698">
    <property type="entry name" value="DUF218"/>
    <property type="match status" value="1"/>
</dbReference>
<dbReference type="AlphaFoldDB" id="A0A840MXH0"/>
<evidence type="ECO:0000313" key="3">
    <source>
        <dbReference type="EMBL" id="MBB5019851.1"/>
    </source>
</evidence>
<dbReference type="RefSeq" id="WP_184041275.1">
    <property type="nucleotide sequence ID" value="NZ_JACHHY010000021.1"/>
</dbReference>
<reference evidence="3 4" key="1">
    <citation type="submission" date="2020-08" db="EMBL/GenBank/DDBJ databases">
        <title>Genomic Encyclopedia of Type Strains, Phase IV (KMG-IV): sequencing the most valuable type-strain genomes for metagenomic binning, comparative biology and taxonomic classification.</title>
        <authorList>
            <person name="Goeker M."/>
        </authorList>
    </citation>
    <scope>NUCLEOTIDE SEQUENCE [LARGE SCALE GENOMIC DNA]</scope>
    <source>
        <strain evidence="3 4">DSM 27165</strain>
    </source>
</reference>
<dbReference type="CDD" id="cd06259">
    <property type="entry name" value="YdcF-like"/>
    <property type="match status" value="1"/>
</dbReference>
<dbReference type="PANTHER" id="PTHR30336">
    <property type="entry name" value="INNER MEMBRANE PROTEIN, PROBABLE PERMEASE"/>
    <property type="match status" value="1"/>
</dbReference>
<protein>
    <submittedName>
        <fullName evidence="3">Uncharacterized SAM-binding protein YcdF (DUF218 family)</fullName>
    </submittedName>
</protein>
<comment type="caution">
    <text evidence="3">The sequence shown here is derived from an EMBL/GenBank/DDBJ whole genome shotgun (WGS) entry which is preliminary data.</text>
</comment>
<keyword evidence="1" id="KW-1133">Transmembrane helix</keyword>
<dbReference type="InterPro" id="IPR014729">
    <property type="entry name" value="Rossmann-like_a/b/a_fold"/>
</dbReference>
<proteinExistence type="predicted"/>
<feature type="transmembrane region" description="Helical" evidence="1">
    <location>
        <begin position="39"/>
        <end position="62"/>
    </location>
</feature>
<dbReference type="EMBL" id="JACHHY010000021">
    <property type="protein sequence ID" value="MBB5019851.1"/>
    <property type="molecule type" value="Genomic_DNA"/>
</dbReference>
<feature type="transmembrane region" description="Helical" evidence="1">
    <location>
        <begin position="6"/>
        <end position="27"/>
    </location>
</feature>
<dbReference type="Proteomes" id="UP000575898">
    <property type="component" value="Unassembled WGS sequence"/>
</dbReference>
<evidence type="ECO:0000256" key="1">
    <source>
        <dbReference type="SAM" id="Phobius"/>
    </source>
</evidence>
<keyword evidence="1" id="KW-0472">Membrane</keyword>
<feature type="domain" description="DUF218" evidence="2">
    <location>
        <begin position="79"/>
        <end position="243"/>
    </location>
</feature>
<organism evidence="3 4">
    <name type="scientific">Chitinivorax tropicus</name>
    <dbReference type="NCBI Taxonomy" id="714531"/>
    <lineage>
        <taxon>Bacteria</taxon>
        <taxon>Pseudomonadati</taxon>
        <taxon>Pseudomonadota</taxon>
        <taxon>Betaproteobacteria</taxon>
        <taxon>Chitinivorax</taxon>
    </lineage>
</organism>
<evidence type="ECO:0000259" key="2">
    <source>
        <dbReference type="Pfam" id="PF02698"/>
    </source>
</evidence>
<evidence type="ECO:0000313" key="4">
    <source>
        <dbReference type="Proteomes" id="UP000575898"/>
    </source>
</evidence>
<dbReference type="InterPro" id="IPR051599">
    <property type="entry name" value="Cell_Envelope_Assoc"/>
</dbReference>
<sequence>MIEQLFKLLGSLLLPPASLLILMLIGWRMLPRAPRLARCLLVGSPIALTLLSLPMVSSRLIICLQPYPALDIQRLPPAQAIVVLCGGVNEYGEEYGGTTTNRFSLERARYAAYLHRASHLPVLVTGGSPGRPGKISEAAVMAKVLQHEFATPVRWVEDQAYNTAENASQSAALLHQAKVREILLVTTAWHMPRAMASFQPTGLIAHPAPTAFTKPPKQLLATDFVPSAPALMDSYYALHEWIGMGWYGLRHMIQKR</sequence>
<dbReference type="GO" id="GO:0000270">
    <property type="term" value="P:peptidoglycan metabolic process"/>
    <property type="evidence" value="ECO:0007669"/>
    <property type="project" value="TreeGrafter"/>
</dbReference>
<accession>A0A840MXH0</accession>